<comment type="caution">
    <text evidence="2">The sequence shown here is derived from an EMBL/GenBank/DDBJ whole genome shotgun (WGS) entry which is preliminary data.</text>
</comment>
<dbReference type="eggNOG" id="ENOG502TAUS">
    <property type="taxonomic scope" value="Eukaryota"/>
</dbReference>
<organism evidence="2 3">
    <name type="scientific">Thalassiosira oceanica</name>
    <name type="common">Marine diatom</name>
    <dbReference type="NCBI Taxonomy" id="159749"/>
    <lineage>
        <taxon>Eukaryota</taxon>
        <taxon>Sar</taxon>
        <taxon>Stramenopiles</taxon>
        <taxon>Ochrophyta</taxon>
        <taxon>Bacillariophyta</taxon>
        <taxon>Coscinodiscophyceae</taxon>
        <taxon>Thalassiosirophycidae</taxon>
        <taxon>Thalassiosirales</taxon>
        <taxon>Thalassiosiraceae</taxon>
        <taxon>Thalassiosira</taxon>
    </lineage>
</organism>
<dbReference type="PANTHER" id="PTHR35213:SF3">
    <property type="entry name" value="MYB-LIKE DOMAIN-CONTAINING PROTEIN"/>
    <property type="match status" value="1"/>
</dbReference>
<evidence type="ECO:0000313" key="2">
    <source>
        <dbReference type="EMBL" id="EJK76174.1"/>
    </source>
</evidence>
<evidence type="ECO:0000256" key="1">
    <source>
        <dbReference type="SAM" id="MobiDB-lite"/>
    </source>
</evidence>
<sequence length="704" mass="75996">MSDHAYGIGADEPMKIPSLENIDRFARQFELTDVQKQTIINIFYRNDQSDETLRSANVAGIILQRKGRWVNQEAVYADFLCQEFDAGISDIAEGTTKRAYLSDSLVCTKMRISKKFKGKSSSSSLFAYSNTPNLPCTSGTKIGKEQFLKKTSPPMCTPEQRHAFRQRHIELRRQFILATFISMIRVCVSRRKGTPPAPQAGTVPPTSKSHKPKPSDPTAAGQLFCSSEQMATLLQTNALGRNLPRETSLTSSVSSNPPATTLGSNRVASLMTPAHVEHQNGIAGLLTGRIVGMKAPSPIPMNQQLTATIRQQDANLNFNAGAYSVEAQRLPIWANTSRLPQNNTSHPFLMPTMSGTQAIQQTGNKFVLNHANHSSLTSQQDCGDSFLPAGMHSSAPHAGYVSSTMGAFTFVLPVGSMIQKHRSQSTCQPPRRGDQLNISTNNMPIERPTDATKEASRLERASVSIPNNVTGDGNLRKRSASEFVDATFGFPPLLGGPEAKKFKFEPIKTGDMVTAASDPSSSSNIDSEPSSNDEHDSSEETKSSKSSNEAARSNKAQHDLEVTDFVSGFDEHTAAAKVGTGNSPRKIGPIPVHSHFFAGLAGESPFISSKSFDELHSILDKTPLHLDGHSKGNAVQTYAGAGDIAESAKSFHSMAQSAAVSIAYQQHPNQPYPVADLQQSRNGPASGYMHSSSGASDTDITNSD</sequence>
<feature type="region of interest" description="Disordered" evidence="1">
    <location>
        <begin position="512"/>
        <end position="559"/>
    </location>
</feature>
<feature type="region of interest" description="Disordered" evidence="1">
    <location>
        <begin position="191"/>
        <end position="221"/>
    </location>
</feature>
<feature type="region of interest" description="Disordered" evidence="1">
    <location>
        <begin position="422"/>
        <end position="475"/>
    </location>
</feature>
<name>K0TGQ8_THAOC</name>
<evidence type="ECO:0000313" key="3">
    <source>
        <dbReference type="Proteomes" id="UP000266841"/>
    </source>
</evidence>
<gene>
    <name evidence="2" type="ORF">THAOC_02080</name>
</gene>
<keyword evidence="3" id="KW-1185">Reference proteome</keyword>
<dbReference type="AlphaFoldDB" id="K0TGQ8"/>
<dbReference type="Proteomes" id="UP000266841">
    <property type="component" value="Unassembled WGS sequence"/>
</dbReference>
<feature type="compositionally biased region" description="Polar residues" evidence="1">
    <location>
        <begin position="677"/>
        <end position="704"/>
    </location>
</feature>
<feature type="compositionally biased region" description="Basic and acidic residues" evidence="1">
    <location>
        <begin position="532"/>
        <end position="543"/>
    </location>
</feature>
<dbReference type="PANTHER" id="PTHR35213">
    <property type="entry name" value="RING-TYPE DOMAIN-CONTAINING PROTEIN-RELATED"/>
    <property type="match status" value="1"/>
</dbReference>
<feature type="region of interest" description="Disordered" evidence="1">
    <location>
        <begin position="670"/>
        <end position="704"/>
    </location>
</feature>
<feature type="compositionally biased region" description="Basic and acidic residues" evidence="1">
    <location>
        <begin position="447"/>
        <end position="460"/>
    </location>
</feature>
<feature type="compositionally biased region" description="Low complexity" evidence="1">
    <location>
        <begin position="517"/>
        <end position="530"/>
    </location>
</feature>
<accession>K0TGQ8</accession>
<feature type="region of interest" description="Disordered" evidence="1">
    <location>
        <begin position="244"/>
        <end position="264"/>
    </location>
</feature>
<reference evidence="2 3" key="1">
    <citation type="journal article" date="2012" name="Genome Biol.">
        <title>Genome and low-iron response of an oceanic diatom adapted to chronic iron limitation.</title>
        <authorList>
            <person name="Lommer M."/>
            <person name="Specht M."/>
            <person name="Roy A.S."/>
            <person name="Kraemer L."/>
            <person name="Andreson R."/>
            <person name="Gutowska M.A."/>
            <person name="Wolf J."/>
            <person name="Bergner S.V."/>
            <person name="Schilhabel M.B."/>
            <person name="Klostermeier U.C."/>
            <person name="Beiko R.G."/>
            <person name="Rosenstiel P."/>
            <person name="Hippler M."/>
            <person name="Laroche J."/>
        </authorList>
    </citation>
    <scope>NUCLEOTIDE SEQUENCE [LARGE SCALE GENOMIC DNA]</scope>
    <source>
        <strain evidence="2 3">CCMP1005</strain>
    </source>
</reference>
<dbReference type="EMBL" id="AGNL01002487">
    <property type="protein sequence ID" value="EJK76174.1"/>
    <property type="molecule type" value="Genomic_DNA"/>
</dbReference>
<proteinExistence type="predicted"/>
<protein>
    <submittedName>
        <fullName evidence="2">Uncharacterized protein</fullName>
    </submittedName>
</protein>